<proteinExistence type="predicted"/>
<dbReference type="SUPFAM" id="SSF46689">
    <property type="entry name" value="Homeodomain-like"/>
    <property type="match status" value="1"/>
</dbReference>
<feature type="DNA-binding region" description="H-T-H motif" evidence="2">
    <location>
        <begin position="27"/>
        <end position="46"/>
    </location>
</feature>
<dbReference type="Proteomes" id="UP000812277">
    <property type="component" value="Unassembled WGS sequence"/>
</dbReference>
<reference evidence="4 5" key="1">
    <citation type="submission" date="2021-07" db="EMBL/GenBank/DDBJ databases">
        <title>Paenibacillus radiodurans sp. nov., isolated from the southeastern edge of Tengger Desert.</title>
        <authorList>
            <person name="Zhang G."/>
        </authorList>
    </citation>
    <scope>NUCLEOTIDE SEQUENCE [LARGE SCALE GENOMIC DNA]</scope>
    <source>
        <strain evidence="4 5">DT7-4</strain>
    </source>
</reference>
<dbReference type="Gene3D" id="1.10.357.10">
    <property type="entry name" value="Tetracycline Repressor, domain 2"/>
    <property type="match status" value="1"/>
</dbReference>
<sequence>MEGTGKKQQIIETAIKCFSEKGYRGTSIQDIADTLGIAKGSMYFYFKSKEDLLHSICKYYLEHLGKYISHIEHIPNLSPREKLREMVSQGFRQYEEHKSFIVILMQERFELNEEIHELMIKARRQGLLCSQRLICKIYGQEVEPYACDAAFLFHSLIDGYLSLCIMEKRSYDVDKLADFVMKRTDEIVFGMITSEAATILGEEALMEWEASAAGGSQGEKVGVMGGIAAIRAALEQASLPEEQLGEIISSLQVMETEFEKVEPQPIVIKGMLSLIKSMKVNELKKHLPKLEQDIKDLIG</sequence>
<dbReference type="Pfam" id="PF00440">
    <property type="entry name" value="TetR_N"/>
    <property type="match status" value="1"/>
</dbReference>
<evidence type="ECO:0000313" key="5">
    <source>
        <dbReference type="Proteomes" id="UP000812277"/>
    </source>
</evidence>
<organism evidence="4 5">
    <name type="scientific">Paenibacillus oenotherae</name>
    <dbReference type="NCBI Taxonomy" id="1435645"/>
    <lineage>
        <taxon>Bacteria</taxon>
        <taxon>Bacillati</taxon>
        <taxon>Bacillota</taxon>
        <taxon>Bacilli</taxon>
        <taxon>Bacillales</taxon>
        <taxon>Paenibacillaceae</taxon>
        <taxon>Paenibacillus</taxon>
    </lineage>
</organism>
<dbReference type="RefSeq" id="WP_219873428.1">
    <property type="nucleotide sequence ID" value="NZ_JAHZIJ010000011.1"/>
</dbReference>
<evidence type="ECO:0000259" key="3">
    <source>
        <dbReference type="PROSITE" id="PS50977"/>
    </source>
</evidence>
<dbReference type="InterPro" id="IPR050624">
    <property type="entry name" value="HTH-type_Tx_Regulator"/>
</dbReference>
<keyword evidence="1 2" id="KW-0238">DNA-binding</keyword>
<gene>
    <name evidence="4" type="ORF">K0T92_15695</name>
</gene>
<dbReference type="EMBL" id="JAHZIJ010000011">
    <property type="protein sequence ID" value="MBW7476186.1"/>
    <property type="molecule type" value="Genomic_DNA"/>
</dbReference>
<dbReference type="InterPro" id="IPR023772">
    <property type="entry name" value="DNA-bd_HTH_TetR-type_CS"/>
</dbReference>
<evidence type="ECO:0000256" key="2">
    <source>
        <dbReference type="PROSITE-ProRule" id="PRU00335"/>
    </source>
</evidence>
<dbReference type="PROSITE" id="PS01081">
    <property type="entry name" value="HTH_TETR_1"/>
    <property type="match status" value="1"/>
</dbReference>
<dbReference type="PROSITE" id="PS50977">
    <property type="entry name" value="HTH_TETR_2"/>
    <property type="match status" value="1"/>
</dbReference>
<accession>A0ABS7D8L4</accession>
<feature type="domain" description="HTH tetR-type" evidence="3">
    <location>
        <begin position="4"/>
        <end position="64"/>
    </location>
</feature>
<name>A0ABS7D8L4_9BACL</name>
<protein>
    <submittedName>
        <fullName evidence="4">TetR/AcrR family transcriptional regulator</fullName>
    </submittedName>
</protein>
<dbReference type="PRINTS" id="PR00455">
    <property type="entry name" value="HTHTETR"/>
</dbReference>
<dbReference type="InterPro" id="IPR009057">
    <property type="entry name" value="Homeodomain-like_sf"/>
</dbReference>
<dbReference type="PANTHER" id="PTHR43479">
    <property type="entry name" value="ACREF/ENVCD OPERON REPRESSOR-RELATED"/>
    <property type="match status" value="1"/>
</dbReference>
<evidence type="ECO:0000313" key="4">
    <source>
        <dbReference type="EMBL" id="MBW7476186.1"/>
    </source>
</evidence>
<dbReference type="InterPro" id="IPR001647">
    <property type="entry name" value="HTH_TetR"/>
</dbReference>
<comment type="caution">
    <text evidence="4">The sequence shown here is derived from an EMBL/GenBank/DDBJ whole genome shotgun (WGS) entry which is preliminary data.</text>
</comment>
<keyword evidence="5" id="KW-1185">Reference proteome</keyword>
<dbReference type="Gene3D" id="1.10.10.60">
    <property type="entry name" value="Homeodomain-like"/>
    <property type="match status" value="1"/>
</dbReference>
<dbReference type="PANTHER" id="PTHR43479:SF22">
    <property type="entry name" value="TRANSCRIPTIONAL REGULATOR, TETR FAMILY"/>
    <property type="match status" value="1"/>
</dbReference>
<evidence type="ECO:0000256" key="1">
    <source>
        <dbReference type="ARBA" id="ARBA00023125"/>
    </source>
</evidence>